<keyword evidence="9 10" id="KW-0234">DNA repair</keyword>
<proteinExistence type="inferred from homology"/>
<keyword evidence="9 10" id="KW-0742">SOS response</keyword>
<dbReference type="InterPro" id="IPR003395">
    <property type="entry name" value="RecF/RecN/SMC_N"/>
</dbReference>
<dbReference type="InterPro" id="IPR027417">
    <property type="entry name" value="P-loop_NTPase"/>
</dbReference>
<name>A0ABY0IME6_9BACT</name>
<dbReference type="HAMAP" id="MF_00365">
    <property type="entry name" value="RecF"/>
    <property type="match status" value="1"/>
</dbReference>
<evidence type="ECO:0000313" key="13">
    <source>
        <dbReference type="Proteomes" id="UP000443582"/>
    </source>
</evidence>
<evidence type="ECO:0000259" key="11">
    <source>
        <dbReference type="Pfam" id="PF02463"/>
    </source>
</evidence>
<evidence type="ECO:0000256" key="1">
    <source>
        <dbReference type="ARBA" id="ARBA00004496"/>
    </source>
</evidence>
<evidence type="ECO:0000256" key="10">
    <source>
        <dbReference type="RuleBase" id="RU000578"/>
    </source>
</evidence>
<dbReference type="PROSITE" id="PS00618">
    <property type="entry name" value="RECF_2"/>
    <property type="match status" value="1"/>
</dbReference>
<keyword evidence="7 9" id="KW-0067">ATP-binding</keyword>
<comment type="subcellular location">
    <subcellularLocation>
        <location evidence="1 9 10">Cytoplasm</location>
    </subcellularLocation>
</comment>
<organism evidence="12 13">
    <name type="scientific">Halobacteriovorax vibrionivorans</name>
    <dbReference type="NCBI Taxonomy" id="2152716"/>
    <lineage>
        <taxon>Bacteria</taxon>
        <taxon>Pseudomonadati</taxon>
        <taxon>Bdellovibrionota</taxon>
        <taxon>Bacteriovoracia</taxon>
        <taxon>Bacteriovoracales</taxon>
        <taxon>Halobacteriovoraceae</taxon>
        <taxon>Halobacteriovorax</taxon>
    </lineage>
</organism>
<dbReference type="InterPro" id="IPR018078">
    <property type="entry name" value="DNA-binding_RecF_CS"/>
</dbReference>
<comment type="caution">
    <text evidence="12">The sequence shown here is derived from an EMBL/GenBank/DDBJ whole genome shotgun (WGS) entry which is preliminary data.</text>
</comment>
<dbReference type="Gene3D" id="1.20.1050.90">
    <property type="entry name" value="RecF/RecN/SMC, N-terminal domain"/>
    <property type="match status" value="1"/>
</dbReference>
<feature type="domain" description="RecF/RecN/SMC N-terminal" evidence="11">
    <location>
        <begin position="5"/>
        <end position="351"/>
    </location>
</feature>
<gene>
    <name evidence="9 12" type="primary">recF</name>
    <name evidence="12" type="ORF">DAY19_04600</name>
</gene>
<dbReference type="NCBIfam" id="TIGR00611">
    <property type="entry name" value="recf"/>
    <property type="match status" value="1"/>
</dbReference>
<dbReference type="Proteomes" id="UP000443582">
    <property type="component" value="Unassembled WGS sequence"/>
</dbReference>
<evidence type="ECO:0000256" key="9">
    <source>
        <dbReference type="HAMAP-Rule" id="MF_00365"/>
    </source>
</evidence>
<keyword evidence="8 9" id="KW-0238">DNA-binding</keyword>
<dbReference type="Pfam" id="PF02463">
    <property type="entry name" value="SMC_N"/>
    <property type="match status" value="1"/>
</dbReference>
<dbReference type="EMBL" id="QDKL01000001">
    <property type="protein sequence ID" value="RZF23056.1"/>
    <property type="molecule type" value="Genomic_DNA"/>
</dbReference>
<keyword evidence="6 9" id="KW-0547">Nucleotide-binding</keyword>
<keyword evidence="4 9" id="KW-0963">Cytoplasm</keyword>
<keyword evidence="5 9" id="KW-0235">DNA replication</keyword>
<sequence length="362" mass="42439">MILKLSKLQITNFRNLQPDIISFNKNINCILGENGNGKTNILEALHVLVTRKSFRKNTTFPQLLSIDGDNPEILFSSLFENEGDQITFTGKMNPNGSSWTLNGKNTKKKLDAKLVFINPFDSYSFSNIPSFRRKWFDDHLSLLSRDYKKVLNQYNSSLRFRNVLLSKKPPQFREQLQVIDRQMADYAYELVAMRNQFVAELIPYCEKTYRDIFSEEHELNIQVDSRFHGFSPDMIFDYMQQRLEKDLVVGHTTYQVHKDDYVLLFDGMNAYEFCSLGQQKMSYLSLIFAYIELFRYNLYTYPIVLIDDVSGELDKARWGRLVNFLEQREFQVLITTANEKFKEELEKIDGANKIYISNGSIH</sequence>
<dbReference type="SUPFAM" id="SSF52540">
    <property type="entry name" value="P-loop containing nucleoside triphosphate hydrolases"/>
    <property type="match status" value="1"/>
</dbReference>
<evidence type="ECO:0000256" key="5">
    <source>
        <dbReference type="ARBA" id="ARBA00022705"/>
    </source>
</evidence>
<evidence type="ECO:0000256" key="7">
    <source>
        <dbReference type="ARBA" id="ARBA00022840"/>
    </source>
</evidence>
<evidence type="ECO:0000256" key="6">
    <source>
        <dbReference type="ARBA" id="ARBA00022741"/>
    </source>
</evidence>
<evidence type="ECO:0000256" key="3">
    <source>
        <dbReference type="ARBA" id="ARBA00020170"/>
    </source>
</evidence>
<reference evidence="13" key="1">
    <citation type="journal article" date="2019" name="Int. J. Syst. Evol. Microbiol.">
        <title>Halobacteriovorax valvorus sp. nov., a novel prokaryotic predator isolated from coastal seawater of China.</title>
        <authorList>
            <person name="Chen M.-X."/>
        </authorList>
    </citation>
    <scope>NUCLEOTIDE SEQUENCE [LARGE SCALE GENOMIC DNA]</scope>
    <source>
        <strain evidence="13">BL9</strain>
    </source>
</reference>
<comment type="function">
    <text evidence="9 10">The RecF protein is involved in DNA metabolism; it is required for DNA replication and normal SOS inducibility. RecF binds preferentially to single-stranded, linear DNA. It also seems to bind ATP.</text>
</comment>
<evidence type="ECO:0000313" key="12">
    <source>
        <dbReference type="EMBL" id="RZF23056.1"/>
    </source>
</evidence>
<dbReference type="InterPro" id="IPR001238">
    <property type="entry name" value="DNA-binding_RecF"/>
</dbReference>
<keyword evidence="13" id="KW-1185">Reference proteome</keyword>
<accession>A0ABY0IME6</accession>
<evidence type="ECO:0000256" key="8">
    <source>
        <dbReference type="ARBA" id="ARBA00023125"/>
    </source>
</evidence>
<dbReference type="PANTHER" id="PTHR32182:SF0">
    <property type="entry name" value="DNA REPLICATION AND REPAIR PROTEIN RECF"/>
    <property type="match status" value="1"/>
</dbReference>
<dbReference type="InterPro" id="IPR042174">
    <property type="entry name" value="RecF_2"/>
</dbReference>
<evidence type="ECO:0000256" key="4">
    <source>
        <dbReference type="ARBA" id="ARBA00022490"/>
    </source>
</evidence>
<evidence type="ECO:0000256" key="2">
    <source>
        <dbReference type="ARBA" id="ARBA00008016"/>
    </source>
</evidence>
<feature type="binding site" evidence="9">
    <location>
        <begin position="32"/>
        <end position="39"/>
    </location>
    <ligand>
        <name>ATP</name>
        <dbReference type="ChEBI" id="CHEBI:30616"/>
    </ligand>
</feature>
<protein>
    <recommendedName>
        <fullName evidence="3 9">DNA replication and repair protein RecF</fullName>
    </recommendedName>
</protein>
<dbReference type="Gene3D" id="3.40.50.300">
    <property type="entry name" value="P-loop containing nucleotide triphosphate hydrolases"/>
    <property type="match status" value="1"/>
</dbReference>
<keyword evidence="9 10" id="KW-0227">DNA damage</keyword>
<dbReference type="PANTHER" id="PTHR32182">
    <property type="entry name" value="DNA REPLICATION AND REPAIR PROTEIN RECF"/>
    <property type="match status" value="1"/>
</dbReference>
<comment type="similarity">
    <text evidence="2 9 10">Belongs to the RecF family.</text>
</comment>